<reference evidence="1 2" key="1">
    <citation type="submission" date="2018-06" db="EMBL/GenBank/DDBJ databases">
        <authorList>
            <consortium name="Pathogen Informatics"/>
            <person name="Doyle S."/>
        </authorList>
    </citation>
    <scope>NUCLEOTIDE SEQUENCE [LARGE SCALE GENOMIC DNA]</scope>
    <source>
        <strain evidence="1 2">NCTC11532</strain>
    </source>
</reference>
<organism evidence="1 2">
    <name type="scientific">Legionella wadsworthii</name>
    <dbReference type="NCBI Taxonomy" id="28088"/>
    <lineage>
        <taxon>Bacteria</taxon>
        <taxon>Pseudomonadati</taxon>
        <taxon>Pseudomonadota</taxon>
        <taxon>Gammaproteobacteria</taxon>
        <taxon>Legionellales</taxon>
        <taxon>Legionellaceae</taxon>
        <taxon>Legionella</taxon>
    </lineage>
</organism>
<gene>
    <name evidence="1" type="ORF">NCTC11532_00658</name>
</gene>
<dbReference type="EMBL" id="UGPB01000001">
    <property type="protein sequence ID" value="STY28483.1"/>
    <property type="molecule type" value="Genomic_DNA"/>
</dbReference>
<dbReference type="AlphaFoldDB" id="A0A378LP01"/>
<keyword evidence="2" id="KW-1185">Reference proteome</keyword>
<proteinExistence type="predicted"/>
<dbReference type="Proteomes" id="UP000255297">
    <property type="component" value="Unassembled WGS sequence"/>
</dbReference>
<sequence length="35" mass="4392">MKWLQTVWKQIRRAESLIPAKRTYKHHLSHYQQQT</sequence>
<accession>A0A378LP01</accession>
<protein>
    <submittedName>
        <fullName evidence="1">Integrase</fullName>
    </submittedName>
</protein>
<name>A0A378LP01_9GAMM</name>
<evidence type="ECO:0000313" key="1">
    <source>
        <dbReference type="EMBL" id="STY28483.1"/>
    </source>
</evidence>
<evidence type="ECO:0000313" key="2">
    <source>
        <dbReference type="Proteomes" id="UP000255297"/>
    </source>
</evidence>